<dbReference type="GO" id="GO:0000981">
    <property type="term" value="F:DNA-binding transcription factor activity, RNA polymerase II-specific"/>
    <property type="evidence" value="ECO:0007669"/>
    <property type="project" value="TreeGrafter"/>
</dbReference>
<name>A0A7K7VU25_EUDEL</name>
<evidence type="ECO:0000259" key="1">
    <source>
        <dbReference type="PROSITE" id="PS50097"/>
    </source>
</evidence>
<dbReference type="PROSITE" id="PS50097">
    <property type="entry name" value="BTB"/>
    <property type="match status" value="1"/>
</dbReference>
<reference evidence="2 3" key="1">
    <citation type="submission" date="2019-09" db="EMBL/GenBank/DDBJ databases">
        <title>Bird 10,000 Genomes (B10K) Project - Family phase.</title>
        <authorList>
            <person name="Zhang G."/>
        </authorList>
    </citation>
    <scope>NUCLEOTIDE SEQUENCE [LARGE SCALE GENOMIC DNA]</scope>
    <source>
        <strain evidence="2">B10K-LSUMZ-16893</strain>
    </source>
</reference>
<feature type="non-terminal residue" evidence="2">
    <location>
        <position position="137"/>
    </location>
</feature>
<dbReference type="Pfam" id="PF00651">
    <property type="entry name" value="BTB"/>
    <property type="match status" value="1"/>
</dbReference>
<evidence type="ECO:0000313" key="3">
    <source>
        <dbReference type="Proteomes" id="UP000533954"/>
    </source>
</evidence>
<dbReference type="SUPFAM" id="SSF54695">
    <property type="entry name" value="POZ domain"/>
    <property type="match status" value="1"/>
</dbReference>
<dbReference type="SMART" id="SM00225">
    <property type="entry name" value="BTB"/>
    <property type="match status" value="1"/>
</dbReference>
<protein>
    <submittedName>
        <fullName evidence="2">ZBT42 protein</fullName>
    </submittedName>
</protein>
<evidence type="ECO:0000313" key="2">
    <source>
        <dbReference type="EMBL" id="NXA44056.1"/>
    </source>
</evidence>
<feature type="domain" description="BTB" evidence="1">
    <location>
        <begin position="28"/>
        <end position="107"/>
    </location>
</feature>
<dbReference type="Gene3D" id="3.30.710.10">
    <property type="entry name" value="Potassium Channel Kv1.1, Chain A"/>
    <property type="match status" value="1"/>
</dbReference>
<organism evidence="2 3">
    <name type="scientific">Eudromia elegans</name>
    <name type="common">Elegant crested-tinamou</name>
    <dbReference type="NCBI Taxonomy" id="8805"/>
    <lineage>
        <taxon>Eukaryota</taxon>
        <taxon>Metazoa</taxon>
        <taxon>Chordata</taxon>
        <taxon>Craniata</taxon>
        <taxon>Vertebrata</taxon>
        <taxon>Euteleostomi</taxon>
        <taxon>Archelosauria</taxon>
        <taxon>Archosauria</taxon>
        <taxon>Dinosauria</taxon>
        <taxon>Saurischia</taxon>
        <taxon>Theropoda</taxon>
        <taxon>Coelurosauria</taxon>
        <taxon>Aves</taxon>
        <taxon>Palaeognathae</taxon>
        <taxon>Tinamiformes</taxon>
        <taxon>Tinamidae</taxon>
        <taxon>Eudromia</taxon>
    </lineage>
</organism>
<proteinExistence type="predicted"/>
<dbReference type="OrthoDB" id="6077919at2759"/>
<comment type="caution">
    <text evidence="2">The sequence shown here is derived from an EMBL/GenBank/DDBJ whole genome shotgun (WGS) entry which is preliminary data.</text>
</comment>
<feature type="non-terminal residue" evidence="2">
    <location>
        <position position="1"/>
    </location>
</feature>
<gene>
    <name evidence="2" type="primary">Zbtb42</name>
    <name evidence="2" type="ORF">EUDELE_R14872</name>
</gene>
<dbReference type="InterPro" id="IPR000210">
    <property type="entry name" value="BTB/POZ_dom"/>
</dbReference>
<dbReference type="InterPro" id="IPR050457">
    <property type="entry name" value="ZnFinger_BTB_dom_contain"/>
</dbReference>
<dbReference type="EMBL" id="VZSX01000415">
    <property type="protein sequence ID" value="NXA44056.1"/>
    <property type="molecule type" value="Genomic_DNA"/>
</dbReference>
<dbReference type="PANTHER" id="PTHR46105:SF28">
    <property type="entry name" value="ZINC FINGER PROTEIN 37-LIKE"/>
    <property type="match status" value="1"/>
</dbReference>
<dbReference type="PANTHER" id="PTHR46105">
    <property type="entry name" value="AGAP004733-PA"/>
    <property type="match status" value="1"/>
</dbReference>
<accession>A0A7K7VU25</accession>
<dbReference type="AlphaFoldDB" id="A0A7K7VU25"/>
<keyword evidence="3" id="KW-1185">Reference proteome</keyword>
<dbReference type="InterPro" id="IPR011333">
    <property type="entry name" value="SKP1/BTB/POZ_sf"/>
</dbReference>
<dbReference type="Proteomes" id="UP000533954">
    <property type="component" value="Unassembled WGS sequence"/>
</dbReference>
<dbReference type="GO" id="GO:0000978">
    <property type="term" value="F:RNA polymerase II cis-regulatory region sequence-specific DNA binding"/>
    <property type="evidence" value="ECO:0007669"/>
    <property type="project" value="TreeGrafter"/>
</dbReference>
<sequence>GIPAMDFPEHGRQVLRGLREQRRRGLLCDCSVLVGAARFRAHRALLASCSAFFLMCHPEEPPGVPTDVPAGVTGVPATVRVSGDIVTPAAFALLLDFMYEGRLALGAAPVEDVLAAASYLHMEDVVRECKRRLRRRR</sequence>